<dbReference type="AlphaFoldDB" id="A0A9D7SED1"/>
<dbReference type="EMBL" id="JADKIO010000004">
    <property type="protein sequence ID" value="MBK9795150.1"/>
    <property type="molecule type" value="Genomic_DNA"/>
</dbReference>
<sequence>MPGCKGLFLVACSALLLSCSGGGDSPRSASSGGGEPPAPLVMTLSSQQLALTAQVSDPAPVASVTILLSTTPSNTLFIGVNSARAMLSDVTVSGSTSTSATCALTFVSPATLPPGTYADTLTISLYYDAQGSRPVSNSPQDMAVTYTVTGSISPDFPSRPAATAETGSPGPWQRTLSWPAPLQ</sequence>
<dbReference type="PROSITE" id="PS51257">
    <property type="entry name" value="PROKAR_LIPOPROTEIN"/>
    <property type="match status" value="1"/>
</dbReference>
<evidence type="ECO:0000313" key="2">
    <source>
        <dbReference type="EMBL" id="MBK9795150.1"/>
    </source>
</evidence>
<evidence type="ECO:0000256" key="1">
    <source>
        <dbReference type="SAM" id="MobiDB-lite"/>
    </source>
</evidence>
<accession>A0A9D7SED1</accession>
<protein>
    <submittedName>
        <fullName evidence="2">Uncharacterized protein</fullName>
    </submittedName>
</protein>
<feature type="region of interest" description="Disordered" evidence="1">
    <location>
        <begin position="152"/>
        <end position="183"/>
    </location>
</feature>
<evidence type="ECO:0000313" key="3">
    <source>
        <dbReference type="Proteomes" id="UP000886657"/>
    </source>
</evidence>
<gene>
    <name evidence="2" type="ORF">IPP58_01390</name>
</gene>
<comment type="caution">
    <text evidence="2">The sequence shown here is derived from an EMBL/GenBank/DDBJ whole genome shotgun (WGS) entry which is preliminary data.</text>
</comment>
<name>A0A9D7SED1_9BACT</name>
<proteinExistence type="predicted"/>
<dbReference type="Proteomes" id="UP000886657">
    <property type="component" value="Unassembled WGS sequence"/>
</dbReference>
<organism evidence="2 3">
    <name type="scientific">Candidatus Geothrix skivensis</name>
    <dbReference type="NCBI Taxonomy" id="2954439"/>
    <lineage>
        <taxon>Bacteria</taxon>
        <taxon>Pseudomonadati</taxon>
        <taxon>Acidobacteriota</taxon>
        <taxon>Holophagae</taxon>
        <taxon>Holophagales</taxon>
        <taxon>Holophagaceae</taxon>
        <taxon>Geothrix</taxon>
    </lineage>
</organism>
<reference evidence="2" key="1">
    <citation type="submission" date="2020-10" db="EMBL/GenBank/DDBJ databases">
        <title>Connecting structure to function with the recovery of over 1000 high-quality activated sludge metagenome-assembled genomes encoding full-length rRNA genes using long-read sequencing.</title>
        <authorList>
            <person name="Singleton C.M."/>
            <person name="Petriglieri F."/>
            <person name="Kristensen J.M."/>
            <person name="Kirkegaard R.H."/>
            <person name="Michaelsen T.Y."/>
            <person name="Andersen M.H."/>
            <person name="Karst S.M."/>
            <person name="Dueholm M.S."/>
            <person name="Nielsen P.H."/>
            <person name="Albertsen M."/>
        </authorList>
    </citation>
    <scope>NUCLEOTIDE SEQUENCE</scope>
    <source>
        <strain evidence="2">Skiv_18-Q3-R9-52_MAXAC.067</strain>
    </source>
</reference>